<reference evidence="2 3" key="1">
    <citation type="journal article" date="2018" name="Sci. Rep.">
        <title>Comparative genomics provides insights into the lifestyle and reveals functional heterogeneity of dark septate endophytic fungi.</title>
        <authorList>
            <person name="Knapp D.G."/>
            <person name="Nemeth J.B."/>
            <person name="Barry K."/>
            <person name="Hainaut M."/>
            <person name="Henrissat B."/>
            <person name="Johnson J."/>
            <person name="Kuo A."/>
            <person name="Lim J.H.P."/>
            <person name="Lipzen A."/>
            <person name="Nolan M."/>
            <person name="Ohm R.A."/>
            <person name="Tamas L."/>
            <person name="Grigoriev I.V."/>
            <person name="Spatafora J.W."/>
            <person name="Nagy L.G."/>
            <person name="Kovacs G.M."/>
        </authorList>
    </citation>
    <scope>NUCLEOTIDE SEQUENCE [LARGE SCALE GENOMIC DNA]</scope>
    <source>
        <strain evidence="2 3">DSE2036</strain>
    </source>
</reference>
<accession>A0A2V1DU78</accession>
<sequence>MLNVAAPLLISIVYGSILAVAGNEAAPSKGVHDKVGWQNNPGRRGTWDIVWSCATTIFACTWSIQHLNVPGPHDGTIRKLLRSCKWMVITILFPEFILVHAFFELAMAIQATELVKERTSRKVAEYPWLIKILFFRNQALNRQQERDNEDNQGPHNALQEPEWTLTHSYFANMGGFYYEQADTRSSLTASQYAQEPDLYDIPMMEEEYIKDKGKQDLFAKGIAILQILQLVLSLIVRATRRLRFSQLEMITLVFAVCGVFTYVAYWYKPTGVGVPIAVTGRSSRGAPKFNKTYDGFWDILTNSNSFTDVTVIHRIKNDNIPLSTSHMTHVAIPILAVISAAFGCLHLIAWNFEFPTEVEKLLWHIGIVLSITAPVIGLVTIPLAQIVIQDGNPRDFMRDCLYVLRELSWYSPDRSQMLDARERLENIFNNPDTRCDDAQQLYRNIFENSVTSPTLDVQMSDFIDKNAPFEDRMSLELPEGFQRQFTRLLKHMKGNGPKKLVENAKTNVFPQQSLLGRKVNLFILYTTSLAYCLSRLTIMALALSSLRYLPDDVNNLNSDVLRKRDGFEAKLKEATFYLPGIDWYVTVDEKHGNCSEAQFDALYKASSMGLRMMEFTGYDLEADAFDTTGFNRNFVKTYAWKDKYPSVWNNATYKYKTTYEWLLYPKKDKRQYKTVYWCQKPSWSKKADCAKKAGNLAITFTIYPEGTFDTESPFSSSIVICPLFYDQKHVEDITREKRSWDRYLSGLVSREHTLIHEWFHNDRTNMGD</sequence>
<feature type="non-terminal residue" evidence="2">
    <location>
        <position position="768"/>
    </location>
</feature>
<dbReference type="STRING" id="97972.A0A2V1DU78"/>
<feature type="transmembrane region" description="Helical" evidence="1">
    <location>
        <begin position="361"/>
        <end position="388"/>
    </location>
</feature>
<feature type="transmembrane region" description="Helical" evidence="1">
    <location>
        <begin position="330"/>
        <end position="349"/>
    </location>
</feature>
<proteinExistence type="predicted"/>
<feature type="transmembrane region" description="Helical" evidence="1">
    <location>
        <begin position="47"/>
        <end position="66"/>
    </location>
</feature>
<keyword evidence="1" id="KW-0472">Membrane</keyword>
<dbReference type="EMBL" id="KZ805367">
    <property type="protein sequence ID" value="PVI00805.1"/>
    <property type="molecule type" value="Genomic_DNA"/>
</dbReference>
<dbReference type="AlphaFoldDB" id="A0A2V1DU78"/>
<keyword evidence="3" id="KW-1185">Reference proteome</keyword>
<name>A0A2V1DU78_9PLEO</name>
<dbReference type="Gene3D" id="3.40.390.10">
    <property type="entry name" value="Collagenase (Catalytic Domain)"/>
    <property type="match status" value="1"/>
</dbReference>
<dbReference type="OrthoDB" id="9451547at2759"/>
<dbReference type="PANTHER" id="PTHR35043:SF8">
    <property type="entry name" value="DUF4220 DOMAIN-CONTAINING PROTEIN"/>
    <property type="match status" value="1"/>
</dbReference>
<keyword evidence="1" id="KW-0812">Transmembrane</keyword>
<protein>
    <submittedName>
        <fullName evidence="2">Uncharacterized protein</fullName>
    </submittedName>
</protein>
<dbReference type="Proteomes" id="UP000244855">
    <property type="component" value="Unassembled WGS sequence"/>
</dbReference>
<evidence type="ECO:0000313" key="2">
    <source>
        <dbReference type="EMBL" id="PVI00805.1"/>
    </source>
</evidence>
<feature type="transmembrane region" description="Helical" evidence="1">
    <location>
        <begin position="6"/>
        <end position="26"/>
    </location>
</feature>
<organism evidence="2 3">
    <name type="scientific">Periconia macrospinosa</name>
    <dbReference type="NCBI Taxonomy" id="97972"/>
    <lineage>
        <taxon>Eukaryota</taxon>
        <taxon>Fungi</taxon>
        <taxon>Dikarya</taxon>
        <taxon>Ascomycota</taxon>
        <taxon>Pezizomycotina</taxon>
        <taxon>Dothideomycetes</taxon>
        <taxon>Pleosporomycetidae</taxon>
        <taxon>Pleosporales</taxon>
        <taxon>Massarineae</taxon>
        <taxon>Periconiaceae</taxon>
        <taxon>Periconia</taxon>
    </lineage>
</organism>
<feature type="transmembrane region" description="Helical" evidence="1">
    <location>
        <begin position="217"/>
        <end position="237"/>
    </location>
</feature>
<dbReference type="InterPro" id="IPR024079">
    <property type="entry name" value="MetalloPept_cat_dom_sf"/>
</dbReference>
<feature type="transmembrane region" description="Helical" evidence="1">
    <location>
        <begin position="522"/>
        <end position="543"/>
    </location>
</feature>
<keyword evidence="1" id="KW-1133">Transmembrane helix</keyword>
<gene>
    <name evidence="2" type="ORF">DM02DRAFT_671697</name>
</gene>
<dbReference type="PANTHER" id="PTHR35043">
    <property type="entry name" value="TRANSCRIPTION FACTOR DOMAIN-CONTAINING PROTEIN"/>
    <property type="match status" value="1"/>
</dbReference>
<evidence type="ECO:0000313" key="3">
    <source>
        <dbReference type="Proteomes" id="UP000244855"/>
    </source>
</evidence>
<dbReference type="GO" id="GO:0008237">
    <property type="term" value="F:metallopeptidase activity"/>
    <property type="evidence" value="ECO:0007669"/>
    <property type="project" value="InterPro"/>
</dbReference>
<evidence type="ECO:0000256" key="1">
    <source>
        <dbReference type="SAM" id="Phobius"/>
    </source>
</evidence>
<feature type="transmembrane region" description="Helical" evidence="1">
    <location>
        <begin position="249"/>
        <end position="267"/>
    </location>
</feature>
<feature type="transmembrane region" description="Helical" evidence="1">
    <location>
        <begin position="86"/>
        <end position="109"/>
    </location>
</feature>